<dbReference type="KEGG" id="vg:20712787"/>
<evidence type="ECO:0000256" key="1">
    <source>
        <dbReference type="SAM" id="Coils"/>
    </source>
</evidence>
<name>A0A097DAH6_9BBAC</name>
<feature type="coiled-coil region" evidence="1">
    <location>
        <begin position="173"/>
        <end position="200"/>
    </location>
</feature>
<feature type="coiled-coil region" evidence="1">
    <location>
        <begin position="240"/>
        <end position="309"/>
    </location>
</feature>
<dbReference type="EMBL" id="KX859080">
    <property type="protein sequence ID" value="ARX71498.1"/>
    <property type="molecule type" value="Genomic_DNA"/>
</dbReference>
<evidence type="ECO:0000313" key="4">
    <source>
        <dbReference type="EMBL" id="ARX71628.1"/>
    </source>
</evidence>
<sequence>MIDFYGTNVVDNVVEANKTECYINDELERILTEASEAVSNEATKTDESYTVVTKPITSANNVFDYNTLHPQTRHDIDQCFQVITEQKDNIQQITETLNSKIKVIEKKNTREQRLNEVLETMKQQKEQLVEELKEFKEKTTPTTCEQYVQTEQIDDDGKEEVDDDTVEERCCDHMDVQQKYEKLLEQCKLLKQKNKELAIVSDNNRLKRHAVEQTLTDGLKKFKNSVLESFDEMETRQKVINDQKNTIQEQKKLIAELQRQNTVLYNSYKQSKECVNSVNDKFKQSQNVVNFYKNKYADIRQKYDQLTKK</sequence>
<dbReference type="EMBL" id="KJ406702">
    <property type="protein sequence ID" value="AIS92029.1"/>
    <property type="molecule type" value="Genomic_DNA"/>
</dbReference>
<evidence type="ECO:0000313" key="5">
    <source>
        <dbReference type="EMBL" id="ARX71758.1"/>
    </source>
</evidence>
<feature type="coiled-coil region" evidence="1">
    <location>
        <begin position="104"/>
        <end position="138"/>
    </location>
</feature>
<dbReference type="RefSeq" id="YP_009091868.1">
    <property type="nucleotide sequence ID" value="NC_025257.1"/>
</dbReference>
<organism evidence="2 6">
    <name type="scientific">Erinnyis ello granulovirus</name>
    <dbReference type="NCBI Taxonomy" id="307444"/>
    <lineage>
        <taxon>Viruses</taxon>
        <taxon>Viruses incertae sedis</taxon>
        <taxon>Naldaviricetes</taxon>
        <taxon>Lefavirales</taxon>
        <taxon>Baculoviridae</taxon>
        <taxon>Betabaculovirus</taxon>
        <taxon>Betabaculovirus erellonis</taxon>
    </lineage>
</organism>
<evidence type="ECO:0000313" key="3">
    <source>
        <dbReference type="EMBL" id="ARX71498.1"/>
    </source>
</evidence>
<dbReference type="OrthoDB" id="33537at10239"/>
<keyword evidence="6" id="KW-1185">Reference proteome</keyword>
<evidence type="ECO:0000313" key="6">
    <source>
        <dbReference type="Proteomes" id="UP000201628"/>
    </source>
</evidence>
<keyword evidence="1" id="KW-0175">Coiled coil</keyword>
<accession>A0A097DAH6</accession>
<dbReference type="EMBL" id="KX859082">
    <property type="protein sequence ID" value="ARX71758.1"/>
    <property type="molecule type" value="Genomic_DNA"/>
</dbReference>
<dbReference type="EMBL" id="KX859081">
    <property type="protein sequence ID" value="ARX71628.1"/>
    <property type="molecule type" value="Genomic_DNA"/>
</dbReference>
<protein>
    <submittedName>
        <fullName evidence="2">Uncharacterized protein</fullName>
    </submittedName>
</protein>
<proteinExistence type="predicted"/>
<reference evidence="2" key="2">
    <citation type="submission" date="2014-02" db="EMBL/GenBank/DDBJ databases">
        <authorList>
            <person name="Ardisson-Araujo D.M.P."/>
            <person name="Melo F.L."/>
            <person name="Andrade M.S."/>
            <person name="Sihler W."/>
            <person name="Bao S.N."/>
            <person name="Ribeiro B.M."/>
            <person name="Souza M.L."/>
        </authorList>
    </citation>
    <scope>NUCLEOTIDE SEQUENCE</scope>
    <source>
        <strain evidence="2">S86</strain>
    </source>
</reference>
<gene>
    <name evidence="3" type="ORF">EREL_029</name>
</gene>
<dbReference type="Proteomes" id="UP000201628">
    <property type="component" value="Segment"/>
</dbReference>
<evidence type="ECO:0000313" key="2">
    <source>
        <dbReference type="EMBL" id="AIS92029.1"/>
    </source>
</evidence>
<reference evidence="3" key="3">
    <citation type="submission" date="2016-09" db="EMBL/GenBank/DDBJ databases">
        <title>Genome-wide Diversity of Wild Populations of Erinnyis ello granulovirus (ErelGV).</title>
        <authorList>
            <person name="Brito A.F."/>
            <person name="Melo F.L."/>
            <person name="Ardisson-Araujo D.M.P."/>
            <person name="Sihler W."/>
            <person name="Souza M.L."/>
            <person name="Ribeiro B.M."/>
        </authorList>
    </citation>
    <scope>NUCLEOTIDE SEQUENCE</scope>
    <source>
        <strain evidence="5">ErelGV-00</strain>
        <strain evidence="3">ErelGV-98</strain>
        <strain evidence="4">ErelGV-99</strain>
    </source>
</reference>
<reference evidence="2 6" key="1">
    <citation type="journal article" date="2014" name="BMC Genomics">
        <title>Genome sequence of Erinnyis ello granulovirus (ErelGV), a natural cassava hornworm pesticide and the first sequenced sphingid-infecting betabaculovirus.</title>
        <authorList>
            <person name="Ardisson-Araujo D.M."/>
            <person name="de Melo F.L."/>
            <person name="Andrade M.D."/>
            <person name="Sihler W."/>
            <person name="Bao S.N."/>
            <person name="Ribeiro B.M."/>
            <person name="de Souza M.L."/>
        </authorList>
    </citation>
    <scope>NUCLEOTIDE SEQUENCE [LARGE SCALE GENOMIC DNA]</scope>
    <source>
        <strain evidence="2">S86</strain>
    </source>
</reference>